<name>A0A3S0QGD3_9GAMM</name>
<gene>
    <name evidence="2" type="ORF">DSL92_01965</name>
</gene>
<dbReference type="AlphaFoldDB" id="A0A3S0QGD3"/>
<sequence>MFHERCTDVGAQGEFKRYTNCCGSRTGAIAVLLFFTAALVVVGLAAWRQSGLHQSVGGGRGLACLQAGPATSWSCVAIRLFTVRRAISMRCVCISNSFTAARQFAAARGDATALIERIPRRAACCRLSSRGVETELTPWVA</sequence>
<proteinExistence type="predicted"/>
<keyword evidence="1" id="KW-1133">Transmembrane helix</keyword>
<evidence type="ECO:0000256" key="1">
    <source>
        <dbReference type="SAM" id="Phobius"/>
    </source>
</evidence>
<accession>A0A3S0QGD3</accession>
<protein>
    <submittedName>
        <fullName evidence="2">Uncharacterized protein</fullName>
    </submittedName>
</protein>
<feature type="transmembrane region" description="Helical" evidence="1">
    <location>
        <begin position="27"/>
        <end position="47"/>
    </location>
</feature>
<dbReference type="EMBL" id="RXHI01000004">
    <property type="protein sequence ID" value="RUA23047.1"/>
    <property type="molecule type" value="Genomic_DNA"/>
</dbReference>
<keyword evidence="1" id="KW-0812">Transmembrane</keyword>
<keyword evidence="1" id="KW-0472">Membrane</keyword>
<organism evidence="2">
    <name type="scientific">Billgrantia gudaonensis</name>
    <dbReference type="NCBI Taxonomy" id="376427"/>
    <lineage>
        <taxon>Bacteria</taxon>
        <taxon>Pseudomonadati</taxon>
        <taxon>Pseudomonadota</taxon>
        <taxon>Gammaproteobacteria</taxon>
        <taxon>Oceanospirillales</taxon>
        <taxon>Halomonadaceae</taxon>
        <taxon>Billgrantia</taxon>
    </lineage>
</organism>
<reference evidence="2" key="1">
    <citation type="submission" date="2018-12" db="EMBL/GenBank/DDBJ databases">
        <authorList>
            <person name="Jadhav K."/>
            <person name="Kushwaha B."/>
            <person name="Jadhav I."/>
        </authorList>
    </citation>
    <scope>NUCLEOTIDE SEQUENCE [LARGE SCALE GENOMIC DNA]</scope>
    <source>
        <strain evidence="2">SBS 10</strain>
    </source>
</reference>
<evidence type="ECO:0000313" key="2">
    <source>
        <dbReference type="EMBL" id="RUA23047.1"/>
    </source>
</evidence>
<comment type="caution">
    <text evidence="2">The sequence shown here is derived from an EMBL/GenBank/DDBJ whole genome shotgun (WGS) entry which is preliminary data.</text>
</comment>